<dbReference type="EMBL" id="AAHVRM010000022">
    <property type="protein sequence ID" value="ECA8539236.1"/>
    <property type="molecule type" value="Genomic_DNA"/>
</dbReference>
<dbReference type="EMBL" id="AAHEPM010000022">
    <property type="protein sequence ID" value="EBV2398292.1"/>
    <property type="molecule type" value="Genomic_DNA"/>
</dbReference>
<comment type="caution">
    <text evidence="2">The sequence shown here is derived from an EMBL/GenBank/DDBJ whole genome shotgun (WGS) entry which is preliminary data.</text>
</comment>
<reference evidence="1" key="1">
    <citation type="submission" date="2018-06" db="EMBL/GenBank/DDBJ databases">
        <authorList>
            <person name="Ashton P.M."/>
            <person name="Dallman T."/>
            <person name="Nair S."/>
            <person name="De Pinna E."/>
            <person name="Peters T."/>
            <person name="Grant K."/>
        </authorList>
    </citation>
    <scope>NUCLEOTIDE SEQUENCE</scope>
    <source>
        <strain evidence="1">288881</strain>
    </source>
</reference>
<organism evidence="2">
    <name type="scientific">Salmonella enterica subsp. enterica serovar Havana</name>
    <dbReference type="NCBI Taxonomy" id="179997"/>
    <lineage>
        <taxon>Bacteria</taxon>
        <taxon>Pseudomonadati</taxon>
        <taxon>Pseudomonadota</taxon>
        <taxon>Gammaproteobacteria</taxon>
        <taxon>Enterobacterales</taxon>
        <taxon>Enterobacteriaceae</taxon>
        <taxon>Salmonella</taxon>
    </lineage>
</organism>
<evidence type="ECO:0000313" key="2">
    <source>
        <dbReference type="EMBL" id="ECA8539236.1"/>
    </source>
</evidence>
<sequence>MPDGGYALSGLQGYQYVIIRRPVKRSAIRRRLGGTQRNIRYPVPQAGSGTTLPTVFVTRFPDKCLFIDFNGKNLI</sequence>
<accession>A0A3V3U7B6</accession>
<protein>
    <submittedName>
        <fullName evidence="2">Uncharacterized protein</fullName>
    </submittedName>
</protein>
<dbReference type="AlphaFoldDB" id="A0A3V3U7B6"/>
<gene>
    <name evidence="1" type="ORF">DN323_22300</name>
    <name evidence="2" type="ORF">EQ863_19360</name>
</gene>
<proteinExistence type="predicted"/>
<reference evidence="2" key="2">
    <citation type="submission" date="2019-01" db="EMBL/GenBank/DDBJ databases">
        <authorList>
            <consortium name="GenomeTrakr network: Whole genome sequencing for foodborne pathogen traceback"/>
        </authorList>
    </citation>
    <scope>NUCLEOTIDE SEQUENCE</scope>
    <source>
        <strain evidence="2">FSIS31901437</strain>
    </source>
</reference>
<name>A0A3V3U7B6_SALET</name>
<evidence type="ECO:0000313" key="1">
    <source>
        <dbReference type="EMBL" id="EBV2398292.1"/>
    </source>
</evidence>